<dbReference type="WBParaSite" id="GPUH_0002641501-mRNA-1">
    <property type="protein sequence ID" value="GPUH_0002641501-mRNA-1"/>
    <property type="gene ID" value="GPUH_0002641501"/>
</dbReference>
<name>A0A183EZJ4_9BILA</name>
<evidence type="ECO:0000313" key="3">
    <source>
        <dbReference type="WBParaSite" id="GPUH_0002641501-mRNA-1"/>
    </source>
</evidence>
<reference evidence="1 2" key="2">
    <citation type="submission" date="2018-11" db="EMBL/GenBank/DDBJ databases">
        <authorList>
            <consortium name="Pathogen Informatics"/>
        </authorList>
    </citation>
    <scope>NUCLEOTIDE SEQUENCE [LARGE SCALE GENOMIC DNA]</scope>
</reference>
<dbReference type="OrthoDB" id="786951at2759"/>
<dbReference type="Proteomes" id="UP000271098">
    <property type="component" value="Unassembled WGS sequence"/>
</dbReference>
<proteinExistence type="predicted"/>
<accession>A0A183EZJ4</accession>
<evidence type="ECO:0000313" key="1">
    <source>
        <dbReference type="EMBL" id="VDN45482.1"/>
    </source>
</evidence>
<keyword evidence="2" id="KW-1185">Reference proteome</keyword>
<organism evidence="3">
    <name type="scientific">Gongylonema pulchrum</name>
    <dbReference type="NCBI Taxonomy" id="637853"/>
    <lineage>
        <taxon>Eukaryota</taxon>
        <taxon>Metazoa</taxon>
        <taxon>Ecdysozoa</taxon>
        <taxon>Nematoda</taxon>
        <taxon>Chromadorea</taxon>
        <taxon>Rhabditida</taxon>
        <taxon>Spirurina</taxon>
        <taxon>Spiruromorpha</taxon>
        <taxon>Spiruroidea</taxon>
        <taxon>Gongylonematidae</taxon>
        <taxon>Gongylonema</taxon>
    </lineage>
</organism>
<evidence type="ECO:0000313" key="2">
    <source>
        <dbReference type="Proteomes" id="UP000271098"/>
    </source>
</evidence>
<dbReference type="AlphaFoldDB" id="A0A183EZJ4"/>
<reference evidence="3" key="1">
    <citation type="submission" date="2016-06" db="UniProtKB">
        <authorList>
            <consortium name="WormBaseParasite"/>
        </authorList>
    </citation>
    <scope>IDENTIFICATION</scope>
</reference>
<sequence length="61" mass="7061">MLFNQMFLLSQFSHSYARFITLPANVGIVMAKRIEANKRLAQDPNDCEARRMLQESEDQVS</sequence>
<gene>
    <name evidence="1" type="ORF">GPUH_LOCUS26384</name>
</gene>
<dbReference type="EMBL" id="UYRT01110447">
    <property type="protein sequence ID" value="VDN45482.1"/>
    <property type="molecule type" value="Genomic_DNA"/>
</dbReference>
<protein>
    <submittedName>
        <fullName evidence="1 3">Uncharacterized protein</fullName>
    </submittedName>
</protein>